<sequence>MKVQETRGKVEARRGAAGVAAGGLKEKVEGVFDGGYESVRNKRTYGTRSPVVESSYRLSNPTINGKIRTLDENDDDNDDDDDVLQVVSGFLAAWSSRNDRPSPHS</sequence>
<dbReference type="EMBL" id="VSRR010029476">
    <property type="protein sequence ID" value="MPC69476.1"/>
    <property type="molecule type" value="Genomic_DNA"/>
</dbReference>
<reference evidence="1 2" key="1">
    <citation type="submission" date="2019-05" db="EMBL/GenBank/DDBJ databases">
        <title>Another draft genome of Portunus trituberculatus and its Hox gene families provides insights of decapod evolution.</title>
        <authorList>
            <person name="Jeong J.-H."/>
            <person name="Song I."/>
            <person name="Kim S."/>
            <person name="Choi T."/>
            <person name="Kim D."/>
            <person name="Ryu S."/>
            <person name="Kim W."/>
        </authorList>
    </citation>
    <scope>NUCLEOTIDE SEQUENCE [LARGE SCALE GENOMIC DNA]</scope>
    <source>
        <tissue evidence="1">Muscle</tissue>
    </source>
</reference>
<evidence type="ECO:0000313" key="1">
    <source>
        <dbReference type="EMBL" id="MPC69476.1"/>
    </source>
</evidence>
<name>A0A5B7HHS8_PORTR</name>
<evidence type="ECO:0000313" key="2">
    <source>
        <dbReference type="Proteomes" id="UP000324222"/>
    </source>
</evidence>
<keyword evidence="2" id="KW-1185">Reference proteome</keyword>
<accession>A0A5B7HHS8</accession>
<proteinExistence type="predicted"/>
<protein>
    <submittedName>
        <fullName evidence="1">Uncharacterized protein</fullName>
    </submittedName>
</protein>
<dbReference type="AlphaFoldDB" id="A0A5B7HHS8"/>
<organism evidence="1 2">
    <name type="scientific">Portunus trituberculatus</name>
    <name type="common">Swimming crab</name>
    <name type="synonym">Neptunus trituberculatus</name>
    <dbReference type="NCBI Taxonomy" id="210409"/>
    <lineage>
        <taxon>Eukaryota</taxon>
        <taxon>Metazoa</taxon>
        <taxon>Ecdysozoa</taxon>
        <taxon>Arthropoda</taxon>
        <taxon>Crustacea</taxon>
        <taxon>Multicrustacea</taxon>
        <taxon>Malacostraca</taxon>
        <taxon>Eumalacostraca</taxon>
        <taxon>Eucarida</taxon>
        <taxon>Decapoda</taxon>
        <taxon>Pleocyemata</taxon>
        <taxon>Brachyura</taxon>
        <taxon>Eubrachyura</taxon>
        <taxon>Portunoidea</taxon>
        <taxon>Portunidae</taxon>
        <taxon>Portuninae</taxon>
        <taxon>Portunus</taxon>
    </lineage>
</organism>
<comment type="caution">
    <text evidence="1">The sequence shown here is derived from an EMBL/GenBank/DDBJ whole genome shotgun (WGS) entry which is preliminary data.</text>
</comment>
<gene>
    <name evidence="1" type="ORF">E2C01_063702</name>
</gene>
<dbReference type="Proteomes" id="UP000324222">
    <property type="component" value="Unassembled WGS sequence"/>
</dbReference>